<feature type="transmembrane region" description="Helical" evidence="8">
    <location>
        <begin position="43"/>
        <end position="63"/>
    </location>
</feature>
<dbReference type="PANTHER" id="PTHR30269">
    <property type="entry name" value="TRANSMEMBRANE PROTEIN YFCA"/>
    <property type="match status" value="1"/>
</dbReference>
<sequence length="252" mass="27116">MHEVLIFTFLIFAGIIAGIVSVVSSMASLVSYPALLLSGVAPIYANITNTAALIFTGLGAAVSSVKELKKSWKKYLAYIVLILIGALIGSFLVVIFPSKIFEKLVPFFVLFSAFLFLVSGKKATFSKKISGKMGILISQMGMLIAGIYTGYFGAASGVLMLIVLMAVSNDDFVTVNAVKNIIGSLGNLVALLVFLFNKSVFWDKAIPLAIGLAIGGYLGQIIIRYLPLKQVRIITFTFAIILAIYLGYQAYL</sequence>
<organism evidence="9 10">
    <name type="scientific">Lactobacillus psittaci DSM 15354</name>
    <dbReference type="NCBI Taxonomy" id="1122152"/>
    <lineage>
        <taxon>Bacteria</taxon>
        <taxon>Bacillati</taxon>
        <taxon>Bacillota</taxon>
        <taxon>Bacilli</taxon>
        <taxon>Lactobacillales</taxon>
        <taxon>Lactobacillaceae</taxon>
        <taxon>Lactobacillus</taxon>
    </lineage>
</organism>
<name>A0A0R1S6J1_9LACO</name>
<keyword evidence="3" id="KW-0813">Transport</keyword>
<dbReference type="RefSeq" id="WP_027825747.1">
    <property type="nucleotide sequence ID" value="NZ_AZFB01000005.1"/>
</dbReference>
<comment type="caution">
    <text evidence="9">The sequence shown here is derived from an EMBL/GenBank/DDBJ whole genome shotgun (WGS) entry which is preliminary data.</text>
</comment>
<evidence type="ECO:0000256" key="8">
    <source>
        <dbReference type="RuleBase" id="RU363041"/>
    </source>
</evidence>
<keyword evidence="4 8" id="KW-1003">Cell membrane</keyword>
<accession>A0A0R1S6J1</accession>
<dbReference type="STRING" id="1122152.GCA_000425905_00776"/>
<protein>
    <recommendedName>
        <fullName evidence="8">Probable membrane transporter protein</fullName>
    </recommendedName>
</protein>
<feature type="transmembrane region" description="Helical" evidence="8">
    <location>
        <begin position="141"/>
        <end position="165"/>
    </location>
</feature>
<gene>
    <name evidence="9" type="ORF">FC23_GL001080</name>
</gene>
<reference evidence="9 10" key="1">
    <citation type="journal article" date="2015" name="Genome Announc.">
        <title>Expanding the biotechnology potential of lactobacilli through comparative genomics of 213 strains and associated genera.</title>
        <authorList>
            <person name="Sun Z."/>
            <person name="Harris H.M."/>
            <person name="McCann A."/>
            <person name="Guo C."/>
            <person name="Argimon S."/>
            <person name="Zhang W."/>
            <person name="Yang X."/>
            <person name="Jeffery I.B."/>
            <person name="Cooney J.C."/>
            <person name="Kagawa T.F."/>
            <person name="Liu W."/>
            <person name="Song Y."/>
            <person name="Salvetti E."/>
            <person name="Wrobel A."/>
            <person name="Rasinkangas P."/>
            <person name="Parkhill J."/>
            <person name="Rea M.C."/>
            <person name="O'Sullivan O."/>
            <person name="Ritari J."/>
            <person name="Douillard F.P."/>
            <person name="Paul Ross R."/>
            <person name="Yang R."/>
            <person name="Briner A.E."/>
            <person name="Felis G.E."/>
            <person name="de Vos W.M."/>
            <person name="Barrangou R."/>
            <person name="Klaenhammer T.R."/>
            <person name="Caufield P.W."/>
            <person name="Cui Y."/>
            <person name="Zhang H."/>
            <person name="O'Toole P.W."/>
        </authorList>
    </citation>
    <scope>NUCLEOTIDE SEQUENCE [LARGE SCALE GENOMIC DNA]</scope>
    <source>
        <strain evidence="9 10">DSM 15354</strain>
    </source>
</reference>
<dbReference type="GO" id="GO:0005886">
    <property type="term" value="C:plasma membrane"/>
    <property type="evidence" value="ECO:0007669"/>
    <property type="project" value="UniProtKB-SubCell"/>
</dbReference>
<dbReference type="Proteomes" id="UP000051931">
    <property type="component" value="Unassembled WGS sequence"/>
</dbReference>
<dbReference type="InterPro" id="IPR052017">
    <property type="entry name" value="TSUP"/>
</dbReference>
<comment type="similarity">
    <text evidence="2 8">Belongs to the 4-toluene sulfonate uptake permease (TSUP) (TC 2.A.102) family.</text>
</comment>
<dbReference type="InterPro" id="IPR002781">
    <property type="entry name" value="TM_pro_TauE-like"/>
</dbReference>
<feature type="transmembrane region" description="Helical" evidence="8">
    <location>
        <begin position="208"/>
        <end position="227"/>
    </location>
</feature>
<keyword evidence="5 8" id="KW-0812">Transmembrane</keyword>
<proteinExistence type="inferred from homology"/>
<feature type="transmembrane region" description="Helical" evidence="8">
    <location>
        <begin position="75"/>
        <end position="98"/>
    </location>
</feature>
<dbReference type="PATRIC" id="fig|1122152.4.peg.1110"/>
<evidence type="ECO:0000256" key="6">
    <source>
        <dbReference type="ARBA" id="ARBA00022989"/>
    </source>
</evidence>
<keyword evidence="10" id="KW-1185">Reference proteome</keyword>
<dbReference type="eggNOG" id="COG0730">
    <property type="taxonomic scope" value="Bacteria"/>
</dbReference>
<dbReference type="EMBL" id="AZFB01000005">
    <property type="protein sequence ID" value="KRL63140.1"/>
    <property type="molecule type" value="Genomic_DNA"/>
</dbReference>
<evidence type="ECO:0000313" key="9">
    <source>
        <dbReference type="EMBL" id="KRL63140.1"/>
    </source>
</evidence>
<feature type="transmembrane region" description="Helical" evidence="8">
    <location>
        <begin position="233"/>
        <end position="251"/>
    </location>
</feature>
<dbReference type="OrthoDB" id="2329556at2"/>
<feature type="transmembrane region" description="Helical" evidence="8">
    <location>
        <begin position="7"/>
        <end position="31"/>
    </location>
</feature>
<dbReference type="PANTHER" id="PTHR30269:SF0">
    <property type="entry name" value="MEMBRANE TRANSPORTER PROTEIN YFCA-RELATED"/>
    <property type="match status" value="1"/>
</dbReference>
<evidence type="ECO:0000256" key="2">
    <source>
        <dbReference type="ARBA" id="ARBA00009142"/>
    </source>
</evidence>
<keyword evidence="7 8" id="KW-0472">Membrane</keyword>
<feature type="transmembrane region" description="Helical" evidence="8">
    <location>
        <begin position="177"/>
        <end position="196"/>
    </location>
</feature>
<evidence type="ECO:0000256" key="5">
    <source>
        <dbReference type="ARBA" id="ARBA00022692"/>
    </source>
</evidence>
<evidence type="ECO:0000256" key="3">
    <source>
        <dbReference type="ARBA" id="ARBA00022448"/>
    </source>
</evidence>
<evidence type="ECO:0000313" key="10">
    <source>
        <dbReference type="Proteomes" id="UP000051931"/>
    </source>
</evidence>
<keyword evidence="6 8" id="KW-1133">Transmembrane helix</keyword>
<dbReference type="Pfam" id="PF01925">
    <property type="entry name" value="TauE"/>
    <property type="match status" value="1"/>
</dbReference>
<evidence type="ECO:0000256" key="4">
    <source>
        <dbReference type="ARBA" id="ARBA00022475"/>
    </source>
</evidence>
<feature type="transmembrane region" description="Helical" evidence="8">
    <location>
        <begin position="104"/>
        <end position="120"/>
    </location>
</feature>
<evidence type="ECO:0000256" key="7">
    <source>
        <dbReference type="ARBA" id="ARBA00023136"/>
    </source>
</evidence>
<dbReference type="AlphaFoldDB" id="A0A0R1S6J1"/>
<evidence type="ECO:0000256" key="1">
    <source>
        <dbReference type="ARBA" id="ARBA00004651"/>
    </source>
</evidence>
<comment type="subcellular location">
    <subcellularLocation>
        <location evidence="1 8">Cell membrane</location>
        <topology evidence="1 8">Multi-pass membrane protein</topology>
    </subcellularLocation>
</comment>